<keyword evidence="2" id="KW-1003">Cell membrane</keyword>
<feature type="transmembrane region" description="Helical" evidence="6">
    <location>
        <begin position="185"/>
        <end position="207"/>
    </location>
</feature>
<feature type="transmembrane region" description="Helical" evidence="6">
    <location>
        <begin position="34"/>
        <end position="56"/>
    </location>
</feature>
<accession>A0ABY6HS51</accession>
<reference evidence="8" key="1">
    <citation type="submission" date="2022-09" db="EMBL/GenBank/DDBJ databases">
        <title>Actin cytoskeleton and complex cell architecture in an #Asgard archaeon.</title>
        <authorList>
            <person name="Ponce Toledo R.I."/>
            <person name="Schleper C."/>
            <person name="Rodrigues Oliveira T."/>
            <person name="Wollweber F."/>
            <person name="Xu J."/>
            <person name="Rittmann S."/>
            <person name="Klingl A."/>
            <person name="Pilhofer M."/>
        </authorList>
    </citation>
    <scope>NUCLEOTIDE SEQUENCE</scope>
    <source>
        <strain evidence="8">B-35</strain>
    </source>
</reference>
<sequence length="306" mass="34352">MKNRTSYCAAIFSLLLWGTTFALAKMVTPDPLNPFTFIALRSFFGLIVLFSFLILAKQVGEWFRVFKRHIKSFLLIGTLFFAVAYLLQFWALSMTTASNQSIISNTQAFWVVIFNILFFKQKPSKRFIMGLMLAMSGVLLIIMNTDINISGNTIIGDLLSLLSFIFWGGYTAFIKPITTEEKPIYVTTSIIFVGALIIIPASLFYGAPAEMAQLSLSQWGIVSFLGIFCVGVTYLLWNYALSNKEIRSENIAILTALNPVIGIITSVLWLGEVFSLRMFIGFVLIVIALFVSEYNPKKEIKKGNEI</sequence>
<organism evidence="8 9">
    <name type="scientific">Candidatus Lokiarchaeum ossiferum</name>
    <dbReference type="NCBI Taxonomy" id="2951803"/>
    <lineage>
        <taxon>Archaea</taxon>
        <taxon>Promethearchaeati</taxon>
        <taxon>Promethearchaeota</taxon>
        <taxon>Promethearchaeia</taxon>
        <taxon>Promethearchaeales</taxon>
        <taxon>Promethearchaeaceae</taxon>
        <taxon>Candidatus Lokiarchaeum</taxon>
    </lineage>
</organism>
<keyword evidence="9" id="KW-1185">Reference proteome</keyword>
<feature type="domain" description="EamA" evidence="7">
    <location>
        <begin position="6"/>
        <end position="142"/>
    </location>
</feature>
<feature type="transmembrane region" description="Helical" evidence="6">
    <location>
        <begin position="276"/>
        <end position="294"/>
    </location>
</feature>
<evidence type="ECO:0000256" key="4">
    <source>
        <dbReference type="ARBA" id="ARBA00022989"/>
    </source>
</evidence>
<evidence type="ECO:0000256" key="6">
    <source>
        <dbReference type="SAM" id="Phobius"/>
    </source>
</evidence>
<evidence type="ECO:0000256" key="1">
    <source>
        <dbReference type="ARBA" id="ARBA00004651"/>
    </source>
</evidence>
<gene>
    <name evidence="8" type="ORF">NEF87_001987</name>
</gene>
<feature type="transmembrane region" description="Helical" evidence="6">
    <location>
        <begin position="149"/>
        <end position="173"/>
    </location>
</feature>
<evidence type="ECO:0000256" key="5">
    <source>
        <dbReference type="ARBA" id="ARBA00023136"/>
    </source>
</evidence>
<dbReference type="Gene3D" id="1.10.3730.20">
    <property type="match status" value="1"/>
</dbReference>
<feature type="transmembrane region" description="Helical" evidence="6">
    <location>
        <begin position="126"/>
        <end position="143"/>
    </location>
</feature>
<name>A0ABY6HS51_9ARCH</name>
<feature type="transmembrane region" description="Helical" evidence="6">
    <location>
        <begin position="219"/>
        <end position="239"/>
    </location>
</feature>
<feature type="transmembrane region" description="Helical" evidence="6">
    <location>
        <begin position="72"/>
        <end position="90"/>
    </location>
</feature>
<feature type="domain" description="EamA" evidence="7">
    <location>
        <begin position="155"/>
        <end position="291"/>
    </location>
</feature>
<comment type="subcellular location">
    <subcellularLocation>
        <location evidence="1">Cell membrane</location>
        <topology evidence="1">Multi-pass membrane protein</topology>
    </subcellularLocation>
</comment>
<dbReference type="Proteomes" id="UP001208689">
    <property type="component" value="Chromosome"/>
</dbReference>
<feature type="transmembrane region" description="Helical" evidence="6">
    <location>
        <begin position="102"/>
        <end position="119"/>
    </location>
</feature>
<dbReference type="PANTHER" id="PTHR32322">
    <property type="entry name" value="INNER MEMBRANE TRANSPORTER"/>
    <property type="match status" value="1"/>
</dbReference>
<dbReference type="SUPFAM" id="SSF103481">
    <property type="entry name" value="Multidrug resistance efflux transporter EmrE"/>
    <property type="match status" value="2"/>
</dbReference>
<dbReference type="InterPro" id="IPR037185">
    <property type="entry name" value="EmrE-like"/>
</dbReference>
<evidence type="ECO:0000259" key="7">
    <source>
        <dbReference type="Pfam" id="PF00892"/>
    </source>
</evidence>
<keyword evidence="4 6" id="KW-1133">Transmembrane helix</keyword>
<evidence type="ECO:0000313" key="8">
    <source>
        <dbReference type="EMBL" id="UYP45702.1"/>
    </source>
</evidence>
<protein>
    <recommendedName>
        <fullName evidence="7">EamA domain-containing protein</fullName>
    </recommendedName>
</protein>
<dbReference type="InterPro" id="IPR050638">
    <property type="entry name" value="AA-Vitamin_Transporters"/>
</dbReference>
<proteinExistence type="predicted"/>
<evidence type="ECO:0000256" key="2">
    <source>
        <dbReference type="ARBA" id="ARBA00022475"/>
    </source>
</evidence>
<dbReference type="InterPro" id="IPR000620">
    <property type="entry name" value="EamA_dom"/>
</dbReference>
<keyword evidence="5 6" id="KW-0472">Membrane</keyword>
<keyword evidence="3 6" id="KW-0812">Transmembrane</keyword>
<evidence type="ECO:0000313" key="9">
    <source>
        <dbReference type="Proteomes" id="UP001208689"/>
    </source>
</evidence>
<evidence type="ECO:0000256" key="3">
    <source>
        <dbReference type="ARBA" id="ARBA00022692"/>
    </source>
</evidence>
<dbReference type="EMBL" id="CP104013">
    <property type="protein sequence ID" value="UYP45702.1"/>
    <property type="molecule type" value="Genomic_DNA"/>
</dbReference>
<dbReference type="PANTHER" id="PTHR32322:SF18">
    <property type="entry name" value="S-ADENOSYLMETHIONINE_S-ADENOSYLHOMOCYSTEINE TRANSPORTER"/>
    <property type="match status" value="1"/>
</dbReference>
<feature type="transmembrane region" description="Helical" evidence="6">
    <location>
        <begin position="251"/>
        <end position="270"/>
    </location>
</feature>
<dbReference type="Pfam" id="PF00892">
    <property type="entry name" value="EamA"/>
    <property type="match status" value="2"/>
</dbReference>